<keyword evidence="1" id="KW-0472">Membrane</keyword>
<reference evidence="2 3" key="1">
    <citation type="journal article" date="2023" name="Hortic Res">
        <title>Pangenome of water caltrop reveals structural variations and asymmetric subgenome divergence after allopolyploidization.</title>
        <authorList>
            <person name="Zhang X."/>
            <person name="Chen Y."/>
            <person name="Wang L."/>
            <person name="Yuan Y."/>
            <person name="Fang M."/>
            <person name="Shi L."/>
            <person name="Lu R."/>
            <person name="Comes H.P."/>
            <person name="Ma Y."/>
            <person name="Chen Y."/>
            <person name="Huang G."/>
            <person name="Zhou Y."/>
            <person name="Zheng Z."/>
            <person name="Qiu Y."/>
        </authorList>
    </citation>
    <scope>NUCLEOTIDE SEQUENCE [LARGE SCALE GENOMIC DNA]</scope>
    <source>
        <tissue evidence="2">Roots</tissue>
    </source>
</reference>
<feature type="transmembrane region" description="Helical" evidence="1">
    <location>
        <begin position="12"/>
        <end position="32"/>
    </location>
</feature>
<proteinExistence type="predicted"/>
<gene>
    <name evidence="2" type="ORF">SAY87_018637</name>
</gene>
<keyword evidence="1" id="KW-1133">Transmembrane helix</keyword>
<sequence length="108" mass="12607">MRSAMKHVFHLPSVFFGLWVFDTFCSFINQSILDVFSVINRPNLFISFYCYSCFSWFLLGLLFTQTSCLMAYYKSSNLTLLECKILSFQVILSRIGERGCYAAWNMLC</sequence>
<dbReference type="EMBL" id="JAXIOK010000012">
    <property type="protein sequence ID" value="KAK4757336.1"/>
    <property type="molecule type" value="Genomic_DNA"/>
</dbReference>
<evidence type="ECO:0000313" key="3">
    <source>
        <dbReference type="Proteomes" id="UP001345219"/>
    </source>
</evidence>
<comment type="caution">
    <text evidence="2">The sequence shown here is derived from an EMBL/GenBank/DDBJ whole genome shotgun (WGS) entry which is preliminary data.</text>
</comment>
<organism evidence="2 3">
    <name type="scientific">Trapa incisa</name>
    <dbReference type="NCBI Taxonomy" id="236973"/>
    <lineage>
        <taxon>Eukaryota</taxon>
        <taxon>Viridiplantae</taxon>
        <taxon>Streptophyta</taxon>
        <taxon>Embryophyta</taxon>
        <taxon>Tracheophyta</taxon>
        <taxon>Spermatophyta</taxon>
        <taxon>Magnoliopsida</taxon>
        <taxon>eudicotyledons</taxon>
        <taxon>Gunneridae</taxon>
        <taxon>Pentapetalae</taxon>
        <taxon>rosids</taxon>
        <taxon>malvids</taxon>
        <taxon>Myrtales</taxon>
        <taxon>Lythraceae</taxon>
        <taxon>Trapa</taxon>
    </lineage>
</organism>
<feature type="transmembrane region" description="Helical" evidence="1">
    <location>
        <begin position="44"/>
        <end position="64"/>
    </location>
</feature>
<keyword evidence="3" id="KW-1185">Reference proteome</keyword>
<accession>A0AAN7Q0L1</accession>
<protein>
    <submittedName>
        <fullName evidence="2">Uncharacterized protein</fullName>
    </submittedName>
</protein>
<dbReference type="AlphaFoldDB" id="A0AAN7Q0L1"/>
<evidence type="ECO:0000313" key="2">
    <source>
        <dbReference type="EMBL" id="KAK4757336.1"/>
    </source>
</evidence>
<dbReference type="Proteomes" id="UP001345219">
    <property type="component" value="Chromosome 15"/>
</dbReference>
<name>A0AAN7Q0L1_9MYRT</name>
<keyword evidence="1" id="KW-0812">Transmembrane</keyword>
<evidence type="ECO:0000256" key="1">
    <source>
        <dbReference type="SAM" id="Phobius"/>
    </source>
</evidence>